<reference evidence="2 3" key="1">
    <citation type="journal article" date="2013" name="Int. J. Syst. Evol. Microbiol.">
        <title>Tumebacillus flagellatus sp. nov., an alpha-amylase/pullulanase-producing bacterium isolated from cassava wastewater.</title>
        <authorList>
            <person name="Wang Q."/>
            <person name="Xie N."/>
            <person name="Qin Y."/>
            <person name="Shen N."/>
            <person name="Zhu J."/>
            <person name="Mi H."/>
            <person name="Huang R."/>
        </authorList>
    </citation>
    <scope>NUCLEOTIDE SEQUENCE [LARGE SCALE GENOMIC DNA]</scope>
    <source>
        <strain evidence="2 3">GST4</strain>
    </source>
</reference>
<comment type="caution">
    <text evidence="2">The sequence shown here is derived from an EMBL/GenBank/DDBJ whole genome shotgun (WGS) entry which is preliminary data.</text>
</comment>
<evidence type="ECO:0000313" key="2">
    <source>
        <dbReference type="EMBL" id="KEO83993.1"/>
    </source>
</evidence>
<dbReference type="InterPro" id="IPR027417">
    <property type="entry name" value="P-loop_NTPase"/>
</dbReference>
<sequence length="383" mass="44337">MLTSLRMKNYTSFKNDTILDLKSTGYKILERSNVHEQVLKGLFFVGPNASGKTNVIRALRLLLELLFAEKIVNLSSNVCLFSVEHSFLLEYTFEIGQAVIEYQIEFDTQQRKFLVEKLTVDQEEVLNRVGSNGETKLTDARLYSNIDDYSLLLREIYYNTKFRAHETLKKWFEFLLNSVYVDGHERVLFSPGKHGLRLNEYVQSEAGVQTINQFFTDYHFDQRIEYSNSSEGPLNRMDNGEEKRIFFKREGIGEPIPYWMESLGNRNLLNLLPAFFHVVQRGGMLIIDEFSSGLHNFLEELLIRYFMKASTNAQIFIVSHSTNLLTNALLRPDQIYAVNFWGKEGSGLKLFSSEKPREAQNLERMYLNGVFGGVPEYNDEDLA</sequence>
<dbReference type="AlphaFoldDB" id="A0A074LVG1"/>
<dbReference type="OrthoDB" id="9809324at2"/>
<dbReference type="eggNOG" id="COG1106">
    <property type="taxonomic scope" value="Bacteria"/>
</dbReference>
<dbReference type="GO" id="GO:0016887">
    <property type="term" value="F:ATP hydrolysis activity"/>
    <property type="evidence" value="ECO:0007669"/>
    <property type="project" value="InterPro"/>
</dbReference>
<dbReference type="PANTHER" id="PTHR40396">
    <property type="entry name" value="ATPASE-LIKE PROTEIN"/>
    <property type="match status" value="1"/>
</dbReference>
<dbReference type="Proteomes" id="UP000027931">
    <property type="component" value="Unassembled WGS sequence"/>
</dbReference>
<dbReference type="RefSeq" id="WP_038086031.1">
    <property type="nucleotide sequence ID" value="NZ_JMIR01000007.1"/>
</dbReference>
<evidence type="ECO:0000259" key="1">
    <source>
        <dbReference type="Pfam" id="PF13304"/>
    </source>
</evidence>
<name>A0A074LVG1_9BACL</name>
<organism evidence="2 3">
    <name type="scientific">Tumebacillus flagellatus</name>
    <dbReference type="NCBI Taxonomy" id="1157490"/>
    <lineage>
        <taxon>Bacteria</taxon>
        <taxon>Bacillati</taxon>
        <taxon>Bacillota</taxon>
        <taxon>Bacilli</taxon>
        <taxon>Bacillales</taxon>
        <taxon>Alicyclobacillaceae</taxon>
        <taxon>Tumebacillus</taxon>
    </lineage>
</organism>
<gene>
    <name evidence="2" type="ORF">EL26_07355</name>
</gene>
<dbReference type="SUPFAM" id="SSF52540">
    <property type="entry name" value="P-loop containing nucleoside triphosphate hydrolases"/>
    <property type="match status" value="1"/>
</dbReference>
<dbReference type="Gene3D" id="3.40.50.300">
    <property type="entry name" value="P-loop containing nucleotide triphosphate hydrolases"/>
    <property type="match status" value="1"/>
</dbReference>
<dbReference type="InterPro" id="IPR003959">
    <property type="entry name" value="ATPase_AAA_core"/>
</dbReference>
<evidence type="ECO:0000313" key="3">
    <source>
        <dbReference type="Proteomes" id="UP000027931"/>
    </source>
</evidence>
<feature type="domain" description="ATPase AAA-type core" evidence="1">
    <location>
        <begin position="43"/>
        <end position="325"/>
    </location>
</feature>
<dbReference type="EMBL" id="JMIR01000007">
    <property type="protein sequence ID" value="KEO83993.1"/>
    <property type="molecule type" value="Genomic_DNA"/>
</dbReference>
<dbReference type="STRING" id="1157490.EL26_07355"/>
<dbReference type="Pfam" id="PF13304">
    <property type="entry name" value="AAA_21"/>
    <property type="match status" value="1"/>
</dbReference>
<keyword evidence="3" id="KW-1185">Reference proteome</keyword>
<protein>
    <submittedName>
        <fullName evidence="2">ATPase</fullName>
    </submittedName>
</protein>
<accession>A0A074LVG1</accession>
<proteinExistence type="predicted"/>
<dbReference type="PANTHER" id="PTHR40396:SF1">
    <property type="entry name" value="ATPASE AAA-TYPE CORE DOMAIN-CONTAINING PROTEIN"/>
    <property type="match status" value="1"/>
</dbReference>
<dbReference type="GO" id="GO:0005524">
    <property type="term" value="F:ATP binding"/>
    <property type="evidence" value="ECO:0007669"/>
    <property type="project" value="InterPro"/>
</dbReference>